<proteinExistence type="predicted"/>
<dbReference type="Pfam" id="PF03929">
    <property type="entry name" value="PepSY_TM"/>
    <property type="match status" value="1"/>
</dbReference>
<evidence type="ECO:0000256" key="1">
    <source>
        <dbReference type="SAM" id="Phobius"/>
    </source>
</evidence>
<dbReference type="Proteomes" id="UP000031518">
    <property type="component" value="Unassembled WGS sequence"/>
</dbReference>
<dbReference type="EMBL" id="CBXV010000001">
    <property type="protein sequence ID" value="CDM64333.1"/>
    <property type="molecule type" value="Genomic_DNA"/>
</dbReference>
<keyword evidence="1" id="KW-0472">Membrane</keyword>
<dbReference type="STRING" id="454194.PYK22_00326"/>
<protein>
    <recommendedName>
        <fullName evidence="4">PepSY-associated TM helix</fullName>
    </recommendedName>
</protein>
<keyword evidence="3" id="KW-1185">Reference proteome</keyword>
<organism evidence="2 3">
    <name type="scientific">Pyrinomonas methylaliphatogenes</name>
    <dbReference type="NCBI Taxonomy" id="454194"/>
    <lineage>
        <taxon>Bacteria</taxon>
        <taxon>Pseudomonadati</taxon>
        <taxon>Acidobacteriota</taxon>
        <taxon>Blastocatellia</taxon>
        <taxon>Blastocatellales</taxon>
        <taxon>Pyrinomonadaceae</taxon>
        <taxon>Pyrinomonas</taxon>
    </lineage>
</organism>
<keyword evidence="1" id="KW-1133">Transmembrane helix</keyword>
<feature type="transmembrane region" description="Helical" evidence="1">
    <location>
        <begin position="217"/>
        <end position="241"/>
    </location>
</feature>
<dbReference type="OrthoDB" id="9806195at2"/>
<dbReference type="PANTHER" id="PTHR34219">
    <property type="entry name" value="IRON-REGULATED INNER MEMBRANE PROTEIN-RELATED"/>
    <property type="match status" value="1"/>
</dbReference>
<dbReference type="RefSeq" id="WP_083437509.1">
    <property type="nucleotide sequence ID" value="NZ_CBXV010000001.1"/>
</dbReference>
<dbReference type="InterPro" id="IPR005625">
    <property type="entry name" value="PepSY-ass_TM"/>
</dbReference>
<evidence type="ECO:0000313" key="2">
    <source>
        <dbReference type="EMBL" id="CDM64333.1"/>
    </source>
</evidence>
<reference evidence="2 3" key="1">
    <citation type="submission" date="2013-12" db="EMBL/GenBank/DDBJ databases">
        <authorList>
            <person name="Stott M."/>
        </authorList>
    </citation>
    <scope>NUCLEOTIDE SEQUENCE [LARGE SCALE GENOMIC DNA]</scope>
    <source>
        <strain evidence="2 3">K22</strain>
    </source>
</reference>
<gene>
    <name evidence="2" type="ORF">PYK22_00326</name>
</gene>
<accession>A0A0B6WSX3</accession>
<dbReference type="AlphaFoldDB" id="A0A0B6WSX3"/>
<evidence type="ECO:0000313" key="3">
    <source>
        <dbReference type="Proteomes" id="UP000031518"/>
    </source>
</evidence>
<evidence type="ECO:0008006" key="4">
    <source>
        <dbReference type="Google" id="ProtNLM"/>
    </source>
</evidence>
<sequence length="511" mass="57526">MRKPLYNLRGRSKRLLYLWHRRLGFVACMAIILWGLSGICHPLMNWTQPRPATAILSLPPLKFDQIMLTPKEALARNGIERFAAFDAISCSDHVYYRVKLHHGDPPLYLDARDGAPLADGEAIYAAYLAREYLNDRTHAITAIERLTAFDAEYGEVNRLLPIYKVSFNRPDGMRVYVDTESARLGTLVNNTKRRLSWFFETFHNWTFLGSNGPLRSALMLIFAALALSTSLSGLLIYGLLWKRFAVIRQSDRRGALRRYHRQLGLLVSATMLSFSASGGLHAFVKLRGDEAATTAHRATADFSAGDLSAPLSRLIATEAAVTRIALVRLDGEPCYRIMRADGGVDYLSVKGERKLGSDAEERYARQLADSSCKMGDARLVSITRIGQFTDEYGFIYKRLPVFKVQYDDGAHTRCYIDPTDGALAASFRDGLERFESWSFTRLHKWHFLNPLGTFRRDLLMIAFALGNVAVAMLGATALFADRGFRGIKAASCKQQRARLTASRFRRMAKKI</sequence>
<keyword evidence="1" id="KW-0812">Transmembrane</keyword>
<feature type="transmembrane region" description="Helical" evidence="1">
    <location>
        <begin position="458"/>
        <end position="480"/>
    </location>
</feature>
<feature type="transmembrane region" description="Helical" evidence="1">
    <location>
        <begin position="262"/>
        <end position="284"/>
    </location>
</feature>
<reference evidence="2 3" key="2">
    <citation type="submission" date="2015-01" db="EMBL/GenBank/DDBJ databases">
        <title>Complete genome sequence of Pyrinomonas methylaliphatogenes type strain K22T.</title>
        <authorList>
            <person name="Lee K.C.Y."/>
            <person name="Power J.F."/>
            <person name="Dunfield P.F."/>
            <person name="Morgan X.C."/>
            <person name="Huttenhower C."/>
            <person name="Stott M.B."/>
        </authorList>
    </citation>
    <scope>NUCLEOTIDE SEQUENCE [LARGE SCALE GENOMIC DNA]</scope>
    <source>
        <strain evidence="2 3">K22</strain>
    </source>
</reference>
<name>A0A0B6WSX3_9BACT</name>
<dbReference type="PANTHER" id="PTHR34219:SF6">
    <property type="entry name" value="BLR3280 PROTEIN"/>
    <property type="match status" value="1"/>
</dbReference>